<evidence type="ECO:0000313" key="2">
    <source>
        <dbReference type="Proteomes" id="UP001332192"/>
    </source>
</evidence>
<evidence type="ECO:0000313" key="1">
    <source>
        <dbReference type="EMBL" id="WRP18864.1"/>
    </source>
</evidence>
<accession>A0ABZ1C189</accession>
<dbReference type="EMBL" id="CP141615">
    <property type="protein sequence ID" value="WRP18864.1"/>
    <property type="molecule type" value="Genomic_DNA"/>
</dbReference>
<dbReference type="RefSeq" id="WP_324718134.1">
    <property type="nucleotide sequence ID" value="NZ_CP141615.1"/>
</dbReference>
<protein>
    <submittedName>
        <fullName evidence="1">Uncharacterized protein</fullName>
    </submittedName>
</protein>
<reference evidence="1 2" key="1">
    <citation type="journal article" date="2024" name="Front. Microbiol.">
        <title>Novel thermophilic genera Geochorda gen. nov. and Carboxydochorda gen. nov. from the deep terrestrial subsurface reveal the ecophysiological diversity in the class Limnochordia.</title>
        <authorList>
            <person name="Karnachuk O.V."/>
            <person name="Lukina A.P."/>
            <person name="Avakyan M.R."/>
            <person name="Kadnikov V.V."/>
            <person name="Begmatov S."/>
            <person name="Beletsky A.V."/>
            <person name="Vlasova K.G."/>
            <person name="Novikov A.A."/>
            <person name="Shcherbakova V.A."/>
            <person name="Mardanov A.V."/>
            <person name="Ravin N.V."/>
        </authorList>
    </citation>
    <scope>NUCLEOTIDE SEQUENCE [LARGE SCALE GENOMIC DNA]</scope>
    <source>
        <strain evidence="1 2">L945</strain>
    </source>
</reference>
<sequence>MAPVERALAAGRWVIICFHGVGGDYLAVEPGVLRELPRWPAGLRPRVWVDTVQAMAEYVAAGRGDGKGGMPTPLGVPSL</sequence>
<organism evidence="1 2">
    <name type="scientific">Carboxydichorda subterranea</name>
    <dbReference type="NCBI Taxonomy" id="3109565"/>
    <lineage>
        <taxon>Bacteria</taxon>
        <taxon>Bacillati</taxon>
        <taxon>Bacillota</taxon>
        <taxon>Limnochordia</taxon>
        <taxon>Limnochordales</taxon>
        <taxon>Geochordaceae</taxon>
        <taxon>Carboxydichorda</taxon>
    </lineage>
</organism>
<keyword evidence="2" id="KW-1185">Reference proteome</keyword>
<name>A0ABZ1C189_9FIRM</name>
<gene>
    <name evidence="1" type="ORF">U7230_07700</name>
</gene>
<dbReference type="Proteomes" id="UP001332192">
    <property type="component" value="Chromosome"/>
</dbReference>
<proteinExistence type="predicted"/>